<name>A0A8J5KHB2_ZINOF</name>
<dbReference type="PANTHER" id="PTHR21726">
    <property type="entry name" value="PHOSPHATIDYLINOSITOL N-ACETYLGLUCOSAMINYLTRANSFERASE SUBUNIT P DOWN SYNDROME CRITICAL REGION PROTEIN 5 -RELATED"/>
    <property type="match status" value="1"/>
</dbReference>
<reference evidence="3 4" key="1">
    <citation type="submission" date="2020-08" db="EMBL/GenBank/DDBJ databases">
        <title>Plant Genome Project.</title>
        <authorList>
            <person name="Zhang R.-G."/>
        </authorList>
    </citation>
    <scope>NUCLEOTIDE SEQUENCE [LARGE SCALE GENOMIC DNA]</scope>
    <source>
        <tissue evidence="3">Rhizome</tissue>
    </source>
</reference>
<evidence type="ECO:0000259" key="2">
    <source>
        <dbReference type="Pfam" id="PF14383"/>
    </source>
</evidence>
<keyword evidence="4" id="KW-1185">Reference proteome</keyword>
<gene>
    <name evidence="3" type="ORF">ZIOFF_065719</name>
</gene>
<dbReference type="PANTHER" id="PTHR21726:SF61">
    <property type="entry name" value="DNAA INITIATOR-ASSOCIATING PROTEIN"/>
    <property type="match status" value="1"/>
</dbReference>
<evidence type="ECO:0000256" key="1">
    <source>
        <dbReference type="SAM" id="MobiDB-lite"/>
    </source>
</evidence>
<dbReference type="Proteomes" id="UP000734854">
    <property type="component" value="Unassembled WGS sequence"/>
</dbReference>
<dbReference type="EMBL" id="JACMSC010000018">
    <property type="protein sequence ID" value="KAG6476477.1"/>
    <property type="molecule type" value="Genomic_DNA"/>
</dbReference>
<dbReference type="InterPro" id="IPR032795">
    <property type="entry name" value="DUF3741-assoc"/>
</dbReference>
<evidence type="ECO:0000313" key="3">
    <source>
        <dbReference type="EMBL" id="KAG6476477.1"/>
    </source>
</evidence>
<proteinExistence type="predicted"/>
<organism evidence="3 4">
    <name type="scientific">Zingiber officinale</name>
    <name type="common">Ginger</name>
    <name type="synonym">Amomum zingiber</name>
    <dbReference type="NCBI Taxonomy" id="94328"/>
    <lineage>
        <taxon>Eukaryota</taxon>
        <taxon>Viridiplantae</taxon>
        <taxon>Streptophyta</taxon>
        <taxon>Embryophyta</taxon>
        <taxon>Tracheophyta</taxon>
        <taxon>Spermatophyta</taxon>
        <taxon>Magnoliopsida</taxon>
        <taxon>Liliopsida</taxon>
        <taxon>Zingiberales</taxon>
        <taxon>Zingiberaceae</taxon>
        <taxon>Zingiber</taxon>
    </lineage>
</organism>
<feature type="region of interest" description="Disordered" evidence="1">
    <location>
        <begin position="247"/>
        <end position="269"/>
    </location>
</feature>
<dbReference type="AlphaFoldDB" id="A0A8J5KHB2"/>
<sequence length="794" mass="89693">MRDTCSGSTLAIIEKEPTRKPGGCIGIFLHLFDWKKKKQFSRKLLPPVNAAKRALKRLGGQDKFAIAKQLPVSQESRGGSCSYQDSSAKEMCAPTMIARLMGLESMPNVHHENKQAESRKVCSKSKTLPKTTKLLKNRRSLGKDTFRLEMSLEEQHRVASVIQSQRRSPRRRKARLREVATRILEPGLQFRNASKFGITNFDSSVKIAGGSDMPSSHDLHVGSCANCGSLVEVMNLRVNGKCPEELDHEYRGSSSSSSSNFEVRREESLGRGVMQGCKKNQNVCNRERSFNTRNGHGRYRTPENLTLRKNQLASGIENYSSDSEANVIAGASSNSSGNRTLVMGRTRTGRGNETKTWSMELDKDKMIARRRPASNHHIACDELSGGDFLSQKRITKELPMRKKFARSIVSHPKEQSITRNELIEDIKSINGSKKEKQRIFLSFSSGRRHVTRSTCQLNMVGRNKCFNKVISGTSPKDSLLVDLRDKLSHLQDFEQNYNFQTDDCFPGINSLSILGRTSSFEKNYLCSAGYLDFSHQTFTDEQTGNINENIQASYSYVVTQCEENAKSRTRVNPISCDGETDVSYVEASTSSDSCCCLNHNCLSGYKQMECHSPENCTKMEERNAETDDSETLVDINRLHSSKLSAITGSKLFKQNNYPDEAQEEVRNGMQGRAKCNVATMLVQGENLQGQLLLDCMVESLDSLYDYFCHKSYEGFVRYQYLSKRRLAELVEEKIIRWQHMDSKSPVELTKQEIQLPTNIDWLELMTGRIELSKNIEEDTLALIINELVVDLFRC</sequence>
<feature type="domain" description="DUF3741" evidence="2">
    <location>
        <begin position="85"/>
        <end position="110"/>
    </location>
</feature>
<protein>
    <recommendedName>
        <fullName evidence="2">DUF3741 domain-containing protein</fullName>
    </recommendedName>
</protein>
<accession>A0A8J5KHB2</accession>
<dbReference type="Pfam" id="PF14383">
    <property type="entry name" value="VARLMGL"/>
    <property type="match status" value="1"/>
</dbReference>
<evidence type="ECO:0000313" key="4">
    <source>
        <dbReference type="Proteomes" id="UP000734854"/>
    </source>
</evidence>
<comment type="caution">
    <text evidence="3">The sequence shown here is derived from an EMBL/GenBank/DDBJ whole genome shotgun (WGS) entry which is preliminary data.</text>
</comment>